<protein>
    <submittedName>
        <fullName evidence="2">Evolutionarily conserved signaling intermediate in Toll pathway, mitochondrial</fullName>
    </submittedName>
</protein>
<dbReference type="InterPro" id="IPR010418">
    <property type="entry name" value="ECSIT"/>
</dbReference>
<gene>
    <name evidence="2" type="primary">ECSIT_2</name>
    <name evidence="2" type="ORF">GWK47_021845</name>
</gene>
<sequence length="160" mass="18299">MSASAPLYSLWSRVASASNGWRASLSSVASRHHYRRNLTTTAIHSARKEDPMEKTSLTVQSYFNTKDRNKGTFLAACEVFTMKGPQLRGHVEFIYSALKLLEEYGVQKDLEVYKRLLDLMPKAKMIPTNVFQQEFMHYPKQQQCAIDTLDMMEINGRNGT</sequence>
<dbReference type="PANTHER" id="PTHR13113">
    <property type="entry name" value="ECSIT EVOLUTIONARILY CONSERVED SIGNALING INTERMEDIATE IN TOLL PATHWAYS"/>
    <property type="match status" value="1"/>
</dbReference>
<accession>A0A8J5CKE1</accession>
<dbReference type="PANTHER" id="PTHR13113:SF1">
    <property type="entry name" value="EVOLUTIONARILY CONSERVED SIGNALING INTERMEDIATE IN TOLL PATHWAY, MITOCHONDRIAL"/>
    <property type="match status" value="1"/>
</dbReference>
<organism evidence="2 3">
    <name type="scientific">Chionoecetes opilio</name>
    <name type="common">Atlantic snow crab</name>
    <name type="synonym">Cancer opilio</name>
    <dbReference type="NCBI Taxonomy" id="41210"/>
    <lineage>
        <taxon>Eukaryota</taxon>
        <taxon>Metazoa</taxon>
        <taxon>Ecdysozoa</taxon>
        <taxon>Arthropoda</taxon>
        <taxon>Crustacea</taxon>
        <taxon>Multicrustacea</taxon>
        <taxon>Malacostraca</taxon>
        <taxon>Eumalacostraca</taxon>
        <taxon>Eucarida</taxon>
        <taxon>Decapoda</taxon>
        <taxon>Pleocyemata</taxon>
        <taxon>Brachyura</taxon>
        <taxon>Eubrachyura</taxon>
        <taxon>Majoidea</taxon>
        <taxon>Majidae</taxon>
        <taxon>Chionoecetes</taxon>
    </lineage>
</organism>
<evidence type="ECO:0000313" key="2">
    <source>
        <dbReference type="EMBL" id="KAG0710897.1"/>
    </source>
</evidence>
<evidence type="ECO:0000259" key="1">
    <source>
        <dbReference type="Pfam" id="PF06239"/>
    </source>
</evidence>
<dbReference type="GO" id="GO:0045087">
    <property type="term" value="P:innate immune response"/>
    <property type="evidence" value="ECO:0007669"/>
    <property type="project" value="TreeGrafter"/>
</dbReference>
<comment type="caution">
    <text evidence="2">The sequence shown here is derived from an EMBL/GenBank/DDBJ whole genome shotgun (WGS) entry which is preliminary data.</text>
</comment>
<keyword evidence="3" id="KW-1185">Reference proteome</keyword>
<proteinExistence type="predicted"/>
<name>A0A8J5CKE1_CHIOP</name>
<dbReference type="AlphaFoldDB" id="A0A8J5CKE1"/>
<dbReference type="EMBL" id="JACEEZ010023784">
    <property type="protein sequence ID" value="KAG0710897.1"/>
    <property type="molecule type" value="Genomic_DNA"/>
</dbReference>
<dbReference type="Proteomes" id="UP000770661">
    <property type="component" value="Unassembled WGS sequence"/>
</dbReference>
<dbReference type="Pfam" id="PF06239">
    <property type="entry name" value="ECSIT_N"/>
    <property type="match status" value="1"/>
</dbReference>
<dbReference type="GO" id="GO:0005739">
    <property type="term" value="C:mitochondrion"/>
    <property type="evidence" value="ECO:0007669"/>
    <property type="project" value="TreeGrafter"/>
</dbReference>
<feature type="domain" description="ECSIT N-terminal" evidence="1">
    <location>
        <begin position="65"/>
        <end position="156"/>
    </location>
</feature>
<reference evidence="2" key="1">
    <citation type="submission" date="2020-07" db="EMBL/GenBank/DDBJ databases">
        <title>The High-quality genome of the commercially important snow crab, Chionoecetes opilio.</title>
        <authorList>
            <person name="Jeong J.-H."/>
            <person name="Ryu S."/>
        </authorList>
    </citation>
    <scope>NUCLEOTIDE SEQUENCE</scope>
    <source>
        <strain evidence="2">MADBK_172401_WGS</strain>
        <tissue evidence="2">Digestive gland</tissue>
    </source>
</reference>
<dbReference type="InterPro" id="IPR046448">
    <property type="entry name" value="ECSIT_N"/>
</dbReference>
<dbReference type="GO" id="GO:0007178">
    <property type="term" value="P:cell surface receptor protein serine/threonine kinase signaling pathway"/>
    <property type="evidence" value="ECO:0007669"/>
    <property type="project" value="TreeGrafter"/>
</dbReference>
<dbReference type="OrthoDB" id="10064298at2759"/>
<evidence type="ECO:0000313" key="3">
    <source>
        <dbReference type="Proteomes" id="UP000770661"/>
    </source>
</evidence>